<feature type="signal peptide" evidence="3">
    <location>
        <begin position="1"/>
        <end position="21"/>
    </location>
</feature>
<dbReference type="InterPro" id="IPR050468">
    <property type="entry name" value="Cuticle_Struct_Prot"/>
</dbReference>
<dbReference type="PROSITE" id="PS51155">
    <property type="entry name" value="CHIT_BIND_RR_2"/>
    <property type="match status" value="1"/>
</dbReference>
<feature type="compositionally biased region" description="Polar residues" evidence="2">
    <location>
        <begin position="241"/>
        <end position="252"/>
    </location>
</feature>
<organism evidence="4">
    <name type="scientific">Culicoides sonorensis</name>
    <name type="common">Biting midge</name>
    <dbReference type="NCBI Taxonomy" id="179676"/>
    <lineage>
        <taxon>Eukaryota</taxon>
        <taxon>Metazoa</taxon>
        <taxon>Ecdysozoa</taxon>
        <taxon>Arthropoda</taxon>
        <taxon>Hexapoda</taxon>
        <taxon>Insecta</taxon>
        <taxon>Pterygota</taxon>
        <taxon>Neoptera</taxon>
        <taxon>Endopterygota</taxon>
        <taxon>Diptera</taxon>
        <taxon>Nematocera</taxon>
        <taxon>Chironomoidea</taxon>
        <taxon>Ceratopogonidae</taxon>
        <taxon>Ceratopogoninae</taxon>
        <taxon>Culicoides</taxon>
        <taxon>Monoculicoides</taxon>
    </lineage>
</organism>
<proteinExistence type="predicted"/>
<feature type="compositionally biased region" description="Low complexity" evidence="2">
    <location>
        <begin position="495"/>
        <end position="510"/>
    </location>
</feature>
<feature type="chain" id="PRO_5016406110" evidence="3">
    <location>
        <begin position="22"/>
        <end position="591"/>
    </location>
</feature>
<evidence type="ECO:0000313" key="4">
    <source>
        <dbReference type="EMBL" id="SSX20193.1"/>
    </source>
</evidence>
<dbReference type="AlphaFoldDB" id="A0A336LU31"/>
<feature type="region of interest" description="Disordered" evidence="2">
    <location>
        <begin position="491"/>
        <end position="510"/>
    </location>
</feature>
<dbReference type="GO" id="GO:0008010">
    <property type="term" value="F:structural constituent of chitin-based larval cuticle"/>
    <property type="evidence" value="ECO:0007669"/>
    <property type="project" value="TreeGrafter"/>
</dbReference>
<protein>
    <submittedName>
        <fullName evidence="4">CSON000740 protein</fullName>
    </submittedName>
</protein>
<feature type="region of interest" description="Disordered" evidence="2">
    <location>
        <begin position="387"/>
        <end position="420"/>
    </location>
</feature>
<feature type="compositionally biased region" description="Low complexity" evidence="2">
    <location>
        <begin position="271"/>
        <end position="289"/>
    </location>
</feature>
<feature type="compositionally biased region" description="Polar residues" evidence="2">
    <location>
        <begin position="395"/>
        <end position="405"/>
    </location>
</feature>
<dbReference type="EMBL" id="UFQT01000111">
    <property type="protein sequence ID" value="SSX20193.1"/>
    <property type="molecule type" value="Genomic_DNA"/>
</dbReference>
<dbReference type="VEuPathDB" id="VectorBase:CSON000740"/>
<dbReference type="OMA" id="NVPQNYP"/>
<evidence type="ECO:0000256" key="2">
    <source>
        <dbReference type="SAM" id="MobiDB-lite"/>
    </source>
</evidence>
<dbReference type="PANTHER" id="PTHR10380">
    <property type="entry name" value="CUTICLE PROTEIN"/>
    <property type="match status" value="1"/>
</dbReference>
<dbReference type="GO" id="GO:0062129">
    <property type="term" value="C:chitin-based extracellular matrix"/>
    <property type="evidence" value="ECO:0007669"/>
    <property type="project" value="TreeGrafter"/>
</dbReference>
<gene>
    <name evidence="4" type="primary">CSON000740</name>
</gene>
<dbReference type="PANTHER" id="PTHR10380:SF2">
    <property type="entry name" value="AGAP003037-PA"/>
    <property type="match status" value="1"/>
</dbReference>
<keyword evidence="1" id="KW-0193">Cuticle</keyword>
<feature type="region of interest" description="Disordered" evidence="2">
    <location>
        <begin position="168"/>
        <end position="292"/>
    </location>
</feature>
<reference evidence="4" key="1">
    <citation type="submission" date="2018-07" db="EMBL/GenBank/DDBJ databases">
        <authorList>
            <person name="Quirk P.G."/>
            <person name="Krulwich T.A."/>
        </authorList>
    </citation>
    <scope>NUCLEOTIDE SEQUENCE</scope>
</reference>
<dbReference type="Pfam" id="PF00379">
    <property type="entry name" value="Chitin_bind_4"/>
    <property type="match status" value="1"/>
</dbReference>
<name>A0A336LU31_CULSO</name>
<evidence type="ECO:0000256" key="1">
    <source>
        <dbReference type="PROSITE-ProRule" id="PRU00497"/>
    </source>
</evidence>
<feature type="compositionally biased region" description="Acidic residues" evidence="2">
    <location>
        <begin position="195"/>
        <end position="207"/>
    </location>
</feature>
<evidence type="ECO:0000256" key="3">
    <source>
        <dbReference type="SAM" id="SignalP"/>
    </source>
</evidence>
<keyword evidence="3" id="KW-0732">Signal</keyword>
<feature type="compositionally biased region" description="Low complexity" evidence="2">
    <location>
        <begin position="227"/>
        <end position="240"/>
    </location>
</feature>
<dbReference type="InterPro" id="IPR000618">
    <property type="entry name" value="Insect_cuticle"/>
</dbReference>
<accession>A0A336LU31</accession>
<sequence>MRLITSLSCLLLIVAVSQVQAQGRRVRVRTRPVQDNEQLIQESENSEEDRRPIVQYYRADPRQDNEQRIVLVPASGSDEDYSDNYRPTTARARADYNRPQQPQQIAYRSSTVAPRRKDDDVTKAPPVQTIRNYNKVNDDGSFTFGYEAADGSFKEETRGTDCVVRGKYGYIDPDGNKREFTYVSGNPCDPNNPEGNDEDEASEEESNENVPQNYPARRPSARPIQAVRPLQQTTTRPTTVFQNVYAHQSLGSGASEEEEEENIPQTVQIGQQRPLRPSPRPQAQAQSQTPRHRVQIINTTPTPTTVYNQATHPVSITPRPNYRPAQTNPPATTYKPQLQFINTQKTVPAVAVTTPSSFVSSTRGNSYQSSAQKGQIDFDAEFKKFQKDNNDRHPSSTPSIVSTPKQFKAPTKAVSQNPSTNAPIYQSQLVYDPATGQYDSALYQQLPQTDGDFQLNHRIQPYVHQTHPQHVTAAPHLVNLQQLQDQSPLYRHQIQHSQQQQPQTQPQIPQQLYQKQQSELQFLNSQQLFAQQLQLQQSQLARDRQQAATRAPQHRFQVGAPAGQQYYYVQPNTNGNGQIDAFLRGHNIDFE</sequence>